<accession>A0A852ZWT3</accession>
<dbReference type="RefSeq" id="WP_179814402.1">
    <property type="nucleotide sequence ID" value="NZ_JACBZD010000001.1"/>
</dbReference>
<feature type="transmembrane region" description="Helical" evidence="1">
    <location>
        <begin position="20"/>
        <end position="45"/>
    </location>
</feature>
<organism evidence="2 3">
    <name type="scientific">Allostreptomyces psammosilenae</name>
    <dbReference type="NCBI Taxonomy" id="1892865"/>
    <lineage>
        <taxon>Bacteria</taxon>
        <taxon>Bacillati</taxon>
        <taxon>Actinomycetota</taxon>
        <taxon>Actinomycetes</taxon>
        <taxon>Kitasatosporales</taxon>
        <taxon>Streptomycetaceae</taxon>
        <taxon>Allostreptomyces</taxon>
    </lineage>
</organism>
<dbReference type="Proteomes" id="UP000567795">
    <property type="component" value="Unassembled WGS sequence"/>
</dbReference>
<keyword evidence="1" id="KW-0812">Transmembrane</keyword>
<feature type="transmembrane region" description="Helical" evidence="1">
    <location>
        <begin position="57"/>
        <end position="76"/>
    </location>
</feature>
<evidence type="ECO:0000313" key="3">
    <source>
        <dbReference type="Proteomes" id="UP000567795"/>
    </source>
</evidence>
<proteinExistence type="predicted"/>
<evidence type="ECO:0000256" key="1">
    <source>
        <dbReference type="SAM" id="Phobius"/>
    </source>
</evidence>
<protein>
    <submittedName>
        <fullName evidence="2">Uncharacterized protein</fullName>
    </submittedName>
</protein>
<dbReference type="AlphaFoldDB" id="A0A852ZWT3"/>
<sequence length="105" mass="10941">MTGDHSLGLYSSDAFTMLRYWELPVAMVAGTVVAVLAWGAAQLALGGRGGRGLRASVSAGAVLLALALLSWGHFAWLGTLDGAASDNLRCDASNVPAWWPSWIPA</sequence>
<keyword evidence="3" id="KW-1185">Reference proteome</keyword>
<keyword evidence="1" id="KW-1133">Transmembrane helix</keyword>
<evidence type="ECO:0000313" key="2">
    <source>
        <dbReference type="EMBL" id="NYI05710.1"/>
    </source>
</evidence>
<reference evidence="2 3" key="1">
    <citation type="submission" date="2020-07" db="EMBL/GenBank/DDBJ databases">
        <title>Sequencing the genomes of 1000 actinobacteria strains.</title>
        <authorList>
            <person name="Klenk H.-P."/>
        </authorList>
    </citation>
    <scope>NUCLEOTIDE SEQUENCE [LARGE SCALE GENOMIC DNA]</scope>
    <source>
        <strain evidence="2 3">DSM 42178</strain>
    </source>
</reference>
<comment type="caution">
    <text evidence="2">The sequence shown here is derived from an EMBL/GenBank/DDBJ whole genome shotgun (WGS) entry which is preliminary data.</text>
</comment>
<keyword evidence="1" id="KW-0472">Membrane</keyword>
<gene>
    <name evidence="2" type="ORF">FHU37_002653</name>
</gene>
<dbReference type="EMBL" id="JACBZD010000001">
    <property type="protein sequence ID" value="NYI05710.1"/>
    <property type="molecule type" value="Genomic_DNA"/>
</dbReference>
<name>A0A852ZWT3_9ACTN</name>